<protein>
    <submittedName>
        <fullName evidence="1">Uncharacterized protein</fullName>
    </submittedName>
</protein>
<gene>
    <name evidence="1" type="ORF">H5410_039178</name>
</gene>
<evidence type="ECO:0000313" key="1">
    <source>
        <dbReference type="EMBL" id="KAG5597946.1"/>
    </source>
</evidence>
<reference evidence="1 2" key="1">
    <citation type="submission" date="2020-09" db="EMBL/GenBank/DDBJ databases">
        <title>De no assembly of potato wild relative species, Solanum commersonii.</title>
        <authorList>
            <person name="Cho K."/>
        </authorList>
    </citation>
    <scope>NUCLEOTIDE SEQUENCE [LARGE SCALE GENOMIC DNA]</scope>
    <source>
        <strain evidence="1">LZ3.2</strain>
        <tissue evidence="1">Leaf</tissue>
    </source>
</reference>
<dbReference type="EMBL" id="JACXVP010000007">
    <property type="protein sequence ID" value="KAG5597946.1"/>
    <property type="molecule type" value="Genomic_DNA"/>
</dbReference>
<accession>A0A9J5YCN1</accession>
<sequence>MYHQGLKEFYSVVVKSELLYGAECYSIQITQYQNMKIAKMRVFRWMCRHARPYDIMNELIQD</sequence>
<comment type="caution">
    <text evidence="1">The sequence shown here is derived from an EMBL/GenBank/DDBJ whole genome shotgun (WGS) entry which is preliminary data.</text>
</comment>
<organism evidence="1 2">
    <name type="scientific">Solanum commersonii</name>
    <name type="common">Commerson's wild potato</name>
    <name type="synonym">Commerson's nightshade</name>
    <dbReference type="NCBI Taxonomy" id="4109"/>
    <lineage>
        <taxon>Eukaryota</taxon>
        <taxon>Viridiplantae</taxon>
        <taxon>Streptophyta</taxon>
        <taxon>Embryophyta</taxon>
        <taxon>Tracheophyta</taxon>
        <taxon>Spermatophyta</taxon>
        <taxon>Magnoliopsida</taxon>
        <taxon>eudicotyledons</taxon>
        <taxon>Gunneridae</taxon>
        <taxon>Pentapetalae</taxon>
        <taxon>asterids</taxon>
        <taxon>lamiids</taxon>
        <taxon>Solanales</taxon>
        <taxon>Solanaceae</taxon>
        <taxon>Solanoideae</taxon>
        <taxon>Solaneae</taxon>
        <taxon>Solanum</taxon>
    </lineage>
</organism>
<dbReference type="AlphaFoldDB" id="A0A9J5YCN1"/>
<name>A0A9J5YCN1_SOLCO</name>
<evidence type="ECO:0000313" key="2">
    <source>
        <dbReference type="Proteomes" id="UP000824120"/>
    </source>
</evidence>
<proteinExistence type="predicted"/>
<dbReference type="OrthoDB" id="425014at2759"/>
<keyword evidence="2" id="KW-1185">Reference proteome</keyword>
<dbReference type="Proteomes" id="UP000824120">
    <property type="component" value="Chromosome 7"/>
</dbReference>